<dbReference type="InterPro" id="IPR000873">
    <property type="entry name" value="AMP-dep_synth/lig_dom"/>
</dbReference>
<proteinExistence type="predicted"/>
<name>A0A417XZF9_9ACTN</name>
<dbReference type="InterPro" id="IPR042099">
    <property type="entry name" value="ANL_N_sf"/>
</dbReference>
<reference evidence="4 5" key="1">
    <citation type="submission" date="2018-09" db="EMBL/GenBank/DDBJ databases">
        <title>Genome sequencing of Nocardioides immobilis CCTCC AB 2017083 for comparison to Nocardioides silvaticus.</title>
        <authorList>
            <person name="Li C."/>
            <person name="Wang G."/>
        </authorList>
    </citation>
    <scope>NUCLEOTIDE SEQUENCE [LARGE SCALE GENOMIC DNA]</scope>
    <source>
        <strain evidence="4 5">CCTCC AB 2017083</strain>
    </source>
</reference>
<evidence type="ECO:0000259" key="2">
    <source>
        <dbReference type="Pfam" id="PF00501"/>
    </source>
</evidence>
<accession>A0A417XZF9</accession>
<dbReference type="InterPro" id="IPR050237">
    <property type="entry name" value="ATP-dep_AMP-bd_enzyme"/>
</dbReference>
<dbReference type="OrthoDB" id="4363623at2"/>
<evidence type="ECO:0000256" key="1">
    <source>
        <dbReference type="SAM" id="MobiDB-lite"/>
    </source>
</evidence>
<comment type="caution">
    <text evidence="4">The sequence shown here is derived from an EMBL/GenBank/DDBJ whole genome shotgun (WGS) entry which is preliminary data.</text>
</comment>
<organism evidence="4 5">
    <name type="scientific">Nocardioides immobilis</name>
    <dbReference type="NCBI Taxonomy" id="2049295"/>
    <lineage>
        <taxon>Bacteria</taxon>
        <taxon>Bacillati</taxon>
        <taxon>Actinomycetota</taxon>
        <taxon>Actinomycetes</taxon>
        <taxon>Propionibacteriales</taxon>
        <taxon>Nocardioidaceae</taxon>
        <taxon>Nocardioides</taxon>
    </lineage>
</organism>
<protein>
    <submittedName>
        <fullName evidence="4">Long-chain fatty acid--CoA ligase</fullName>
    </submittedName>
</protein>
<dbReference type="Pfam" id="PF00501">
    <property type="entry name" value="AMP-binding"/>
    <property type="match status" value="1"/>
</dbReference>
<keyword evidence="4" id="KW-0436">Ligase</keyword>
<sequence>MFLSKLDSKHTVSRVPTPPAAAYVRMCLRIRADTEGRETGQRCHCHAGTGGQSSGGEHVNAPSGATGSPVGRRAITTCSGGELRRRGPGFVRPRGEGWSAEDRVALIGDLTVDGLGALLAIRERGLCPVPIEPSFTLEEMAFAINDSQARQVLIDPSRMSYVDQLRPLTPYVEGWTELSSGPAPALQEDFARPGLPCGTLHYSAAQTGRPVGYVVPDAQFEDAGRRDLDALLDDRSIRADDRILLATSLSDPAAVQLAVAAYEANAQLVLAGGAPVADLIAAISAHRPNLVHLSPASALALVKAVDAGAAPEWTPRLVLITAPWCPPSVTRGLVEVWGPVVRIVYLGPGVGAIAAIEGVDVLLYPGSVGVPLDDLDAPRIRIVADGSGSGLIEAEHPLGSGRWVSWGDRGIISRGRLTVVDQHHAGVGGERRARMPQAVEGALVAHPWVADAALVAGRDGDHGRTMVYVQATPEADLARLEAVLLETLNDSLPIGWVPERIAIVPALPRTGSGKLDRRRLLSLDPFEGRDAV</sequence>
<dbReference type="Gene3D" id="3.30.300.30">
    <property type="match status" value="1"/>
</dbReference>
<dbReference type="Gene3D" id="3.40.50.12780">
    <property type="entry name" value="N-terminal domain of ligase-like"/>
    <property type="match status" value="1"/>
</dbReference>
<dbReference type="InterPro" id="IPR025110">
    <property type="entry name" value="AMP-bd_C"/>
</dbReference>
<dbReference type="GO" id="GO:0016878">
    <property type="term" value="F:acid-thiol ligase activity"/>
    <property type="evidence" value="ECO:0007669"/>
    <property type="project" value="UniProtKB-ARBA"/>
</dbReference>
<gene>
    <name evidence="4" type="ORF">D0Z08_18370</name>
</gene>
<dbReference type="EMBL" id="QXGH01000022">
    <property type="protein sequence ID" value="RHW25736.1"/>
    <property type="molecule type" value="Genomic_DNA"/>
</dbReference>
<evidence type="ECO:0000259" key="3">
    <source>
        <dbReference type="Pfam" id="PF13193"/>
    </source>
</evidence>
<evidence type="ECO:0000313" key="4">
    <source>
        <dbReference type="EMBL" id="RHW25736.1"/>
    </source>
</evidence>
<dbReference type="Proteomes" id="UP000283644">
    <property type="component" value="Unassembled WGS sequence"/>
</dbReference>
<evidence type="ECO:0000313" key="5">
    <source>
        <dbReference type="Proteomes" id="UP000283644"/>
    </source>
</evidence>
<feature type="domain" description="AMP-dependent synthetase/ligase" evidence="2">
    <location>
        <begin position="97"/>
        <end position="375"/>
    </location>
</feature>
<feature type="domain" description="AMP-binding enzyme C-terminal" evidence="3">
    <location>
        <begin position="439"/>
        <end position="514"/>
    </location>
</feature>
<keyword evidence="5" id="KW-1185">Reference proteome</keyword>
<dbReference type="InterPro" id="IPR045851">
    <property type="entry name" value="AMP-bd_C_sf"/>
</dbReference>
<dbReference type="AlphaFoldDB" id="A0A417XZF9"/>
<feature type="region of interest" description="Disordered" evidence="1">
    <location>
        <begin position="39"/>
        <end position="90"/>
    </location>
</feature>
<dbReference type="PANTHER" id="PTHR43767">
    <property type="entry name" value="LONG-CHAIN-FATTY-ACID--COA LIGASE"/>
    <property type="match status" value="1"/>
</dbReference>
<dbReference type="PANTHER" id="PTHR43767:SF1">
    <property type="entry name" value="NONRIBOSOMAL PEPTIDE SYNTHASE PES1 (EUROFUNG)-RELATED"/>
    <property type="match status" value="1"/>
</dbReference>
<dbReference type="SUPFAM" id="SSF56801">
    <property type="entry name" value="Acetyl-CoA synthetase-like"/>
    <property type="match status" value="1"/>
</dbReference>
<dbReference type="Pfam" id="PF13193">
    <property type="entry name" value="AMP-binding_C"/>
    <property type="match status" value="1"/>
</dbReference>